<keyword evidence="6" id="KW-1185">Reference proteome</keyword>
<accession>A0A7I7K808</accession>
<dbReference type="PROSITE" id="PS00653">
    <property type="entry name" value="GLYCOSYL_HYDROL_F1_2"/>
    <property type="match status" value="1"/>
</dbReference>
<dbReference type="InterPro" id="IPR001360">
    <property type="entry name" value="Glyco_hydro_1"/>
</dbReference>
<evidence type="ECO:0000256" key="4">
    <source>
        <dbReference type="SAM" id="MobiDB-lite"/>
    </source>
</evidence>
<dbReference type="AlphaFoldDB" id="A0A7I7K808"/>
<dbReference type="PRINTS" id="PR00131">
    <property type="entry name" value="GLHYDRLASE1"/>
</dbReference>
<dbReference type="GO" id="GO:0005975">
    <property type="term" value="P:carbohydrate metabolic process"/>
    <property type="evidence" value="ECO:0007669"/>
    <property type="project" value="InterPro"/>
</dbReference>
<reference evidence="5 6" key="1">
    <citation type="journal article" date="2019" name="Emerg. Microbes Infect.">
        <title>Comprehensive subspecies identification of 175 nontuberculous mycobacteria species based on 7547 genomic profiles.</title>
        <authorList>
            <person name="Matsumoto Y."/>
            <person name="Kinjo T."/>
            <person name="Motooka D."/>
            <person name="Nabeya D."/>
            <person name="Jung N."/>
            <person name="Uechi K."/>
            <person name="Horii T."/>
            <person name="Iida T."/>
            <person name="Fujita J."/>
            <person name="Nakamura S."/>
        </authorList>
    </citation>
    <scope>NUCLEOTIDE SEQUENCE [LARGE SCALE GENOMIC DNA]</scope>
    <source>
        <strain evidence="5 6">JCM 6396</strain>
    </source>
</reference>
<evidence type="ECO:0000256" key="3">
    <source>
        <dbReference type="ARBA" id="ARBA00023295"/>
    </source>
</evidence>
<feature type="compositionally biased region" description="Basic and acidic residues" evidence="4">
    <location>
        <begin position="78"/>
        <end position="101"/>
    </location>
</feature>
<dbReference type="KEGG" id="mdu:MDUV_51600"/>
<dbReference type="Gene3D" id="3.20.20.80">
    <property type="entry name" value="Glycosidases"/>
    <property type="match status" value="1"/>
</dbReference>
<dbReference type="InterPro" id="IPR017853">
    <property type="entry name" value="GH"/>
</dbReference>
<protein>
    <submittedName>
        <fullName evidence="5">Uncharacterized protein</fullName>
    </submittedName>
</protein>
<gene>
    <name evidence="5" type="ORF">MDUV_51600</name>
</gene>
<dbReference type="Pfam" id="PF17963">
    <property type="entry name" value="Big_9"/>
    <property type="match status" value="1"/>
</dbReference>
<dbReference type="RefSeq" id="WP_098001685.1">
    <property type="nucleotide sequence ID" value="NZ_AP022563.1"/>
</dbReference>
<dbReference type="SUPFAM" id="SSF51445">
    <property type="entry name" value="(Trans)glycosidases"/>
    <property type="match status" value="1"/>
</dbReference>
<keyword evidence="3" id="KW-0326">Glycosidase</keyword>
<keyword evidence="2" id="KW-0378">Hydrolase</keyword>
<evidence type="ECO:0000256" key="2">
    <source>
        <dbReference type="ARBA" id="ARBA00022801"/>
    </source>
</evidence>
<evidence type="ECO:0000313" key="5">
    <source>
        <dbReference type="EMBL" id="BBX20300.1"/>
    </source>
</evidence>
<feature type="region of interest" description="Disordered" evidence="4">
    <location>
        <begin position="263"/>
        <end position="282"/>
    </location>
</feature>
<dbReference type="Pfam" id="PF00232">
    <property type="entry name" value="Glyco_hydro_1"/>
    <property type="match status" value="2"/>
</dbReference>
<comment type="similarity">
    <text evidence="1">Belongs to the glycosyl hydrolase 1 family.</text>
</comment>
<dbReference type="Proteomes" id="UP000467006">
    <property type="component" value="Chromosome"/>
</dbReference>
<feature type="region of interest" description="Disordered" evidence="4">
    <location>
        <begin position="37"/>
        <end position="167"/>
    </location>
</feature>
<dbReference type="PANTHER" id="PTHR10353:SF209">
    <property type="entry name" value="GALACTOLIPID GALACTOSYLTRANSFERASE SFR2, CHLOROPLASTIC"/>
    <property type="match status" value="1"/>
</dbReference>
<organism evidence="5 6">
    <name type="scientific">Mycolicibacterium duvalii</name>
    <dbReference type="NCBI Taxonomy" id="39688"/>
    <lineage>
        <taxon>Bacteria</taxon>
        <taxon>Bacillati</taxon>
        <taxon>Actinomycetota</taxon>
        <taxon>Actinomycetes</taxon>
        <taxon>Mycobacteriales</taxon>
        <taxon>Mycobacteriaceae</taxon>
        <taxon>Mycolicibacterium</taxon>
    </lineage>
</organism>
<proteinExistence type="inferred from homology"/>
<evidence type="ECO:0000256" key="1">
    <source>
        <dbReference type="ARBA" id="ARBA00010838"/>
    </source>
</evidence>
<dbReference type="EMBL" id="AP022563">
    <property type="protein sequence ID" value="BBX20300.1"/>
    <property type="molecule type" value="Genomic_DNA"/>
</dbReference>
<feature type="compositionally biased region" description="Polar residues" evidence="4">
    <location>
        <begin position="263"/>
        <end position="275"/>
    </location>
</feature>
<dbReference type="GO" id="GO:0008422">
    <property type="term" value="F:beta-glucosidase activity"/>
    <property type="evidence" value="ECO:0007669"/>
    <property type="project" value="TreeGrafter"/>
</dbReference>
<dbReference type="OrthoDB" id="9765195at2"/>
<feature type="compositionally biased region" description="Low complexity" evidence="4">
    <location>
        <begin position="37"/>
        <end position="51"/>
    </location>
</feature>
<sequence length="890" mass="95094">MGSAQAGGRVGALAMVLGVGAAVLAGTGVAWADGDTATAATSASGSSSGTSRSRDDAPPPRTPGRSVDDPDDTAEPADGDRDGDRRDFGRRGGRTGDRPTDDVDTDPGVDTERAGRDAGTAPTERRERRALGATRDGEAVPDVDPDARSVTRVDPAGAEPAGSAQPVDAEVAEAVVASVPQRRRAAVTTTTFDEPTINPTVPSWRPWPTAYDLRSAVTYVVDLATSFVDALLSPFAAGAPRPPADPSGWALLAWLRREFFNSSPEQTQNPLPHTQSRTDDGGVRITGNLGMTDPDGDALTYTVIGRPHNGGTVSVDAGGNFVYRPMNALAAVGGTDTFTVAVSDEHDGLHVHGLLGLLTFIPVIGNLLNPGGGHGRTVTVTVDVERVDDIDLSLPEGFRWGVAHSGFQAEGGPGSPVDPRSDWYRWVHDPLNRLLGLVRGVPEDGPGAYVSYQNDAALARDELGMNTFRMSIEWSRIFPDSTASVDITDEDGVLTLADLEALDALADQDEVAHYQAVFAALRRHGLDPFVTVNHFTLPVWVHDPIVARPLIQLGLPAPAAGWLSSSTAAEFEKYAAYVAWKYGDQVDNWATLNEPFPPVLTEFLAIPWVVPNWPPGVIRPDLASTFLVNQAVGHVAAYDAIHTWDVTAAGDGPAAFVGFTHNMIPARPANPVNPLDVGAADAWNRYYNRWFPNAVVDGWVDANFDGVKTVDEVHPDMVGKVDFLGVQYYGSQPMVGFGFSPLPGFPFLRGFPIRCSPDESTCSDFNQPIDPGGFREVLEVAASYGKPLWVTENGIADDEDVKRPPYLVNHIAVVQDLVAHGADIRGYTHWSFVDNLEWSEGYGLQFGLYGSDPGTPELERIPKPASIAALRAITTANGLPVQLLQHYLPS</sequence>
<dbReference type="Gene3D" id="2.60.40.2810">
    <property type="match status" value="1"/>
</dbReference>
<name>A0A7I7K808_9MYCO</name>
<feature type="compositionally biased region" description="Basic and acidic residues" evidence="4">
    <location>
        <begin position="123"/>
        <end position="138"/>
    </location>
</feature>
<evidence type="ECO:0000313" key="6">
    <source>
        <dbReference type="Proteomes" id="UP000467006"/>
    </source>
</evidence>
<dbReference type="InterPro" id="IPR033132">
    <property type="entry name" value="GH_1_N_CS"/>
</dbReference>
<dbReference type="PANTHER" id="PTHR10353">
    <property type="entry name" value="GLYCOSYL HYDROLASE"/>
    <property type="match status" value="1"/>
</dbReference>